<keyword evidence="2" id="KW-1185">Reference proteome</keyword>
<accession>A0A4R0S0Z0</accession>
<comment type="caution">
    <text evidence="1">The sequence shown here is derived from an EMBL/GenBank/DDBJ whole genome shotgun (WGS) entry which is preliminary data.</text>
</comment>
<sequence>MSLSKSEIRQIAQKAVTIFESAGLTCCLFGGAACELNGCSRTPNDVDLIVMTSSYTTETLKNTLVAGGGGDFYTRPSKMIGATYRLLFCRIPTSSLFAHKSCKVDILIPGIMNLPMLPTSSFVRIDNLPVLPFSALLLMKVQGWSDHRKSERSDYRLKQHQDAKDVNELLAIGKERGERLTPETLPSDFWLAGMKLIVEYVNVKGGRMSWEELGLQFS</sequence>
<dbReference type="InterPro" id="IPR043519">
    <property type="entry name" value="NT_sf"/>
</dbReference>
<reference evidence="1 2" key="1">
    <citation type="submission" date="2018-11" db="EMBL/GenBank/DDBJ databases">
        <title>Genome assembly of Steccherinum ochraceum LE-BIN_3174, the white-rot fungus of the Steccherinaceae family (The Residual Polyporoid clade, Polyporales, Basidiomycota).</title>
        <authorList>
            <person name="Fedorova T.V."/>
            <person name="Glazunova O.A."/>
            <person name="Landesman E.O."/>
            <person name="Moiseenko K.V."/>
            <person name="Psurtseva N.V."/>
            <person name="Savinova O.S."/>
            <person name="Shakhova N.V."/>
            <person name="Tyazhelova T.V."/>
            <person name="Vasina D.V."/>
        </authorList>
    </citation>
    <scope>NUCLEOTIDE SEQUENCE [LARGE SCALE GENOMIC DNA]</scope>
    <source>
        <strain evidence="1 2">LE-BIN_3174</strain>
    </source>
</reference>
<dbReference type="Gene3D" id="3.30.460.40">
    <property type="match status" value="1"/>
</dbReference>
<dbReference type="OrthoDB" id="3133286at2759"/>
<name>A0A4R0S0Z0_9APHY</name>
<dbReference type="PROSITE" id="PS51257">
    <property type="entry name" value="PROKAR_LIPOPROTEIN"/>
    <property type="match status" value="1"/>
</dbReference>
<dbReference type="STRING" id="92696.A0A4R0S0Z0"/>
<protein>
    <submittedName>
        <fullName evidence="1">Uncharacterized protein</fullName>
    </submittedName>
</protein>
<dbReference type="Proteomes" id="UP000292702">
    <property type="component" value="Unassembled WGS sequence"/>
</dbReference>
<evidence type="ECO:0000313" key="2">
    <source>
        <dbReference type="Proteomes" id="UP000292702"/>
    </source>
</evidence>
<evidence type="ECO:0000313" key="1">
    <source>
        <dbReference type="EMBL" id="TCD70778.1"/>
    </source>
</evidence>
<gene>
    <name evidence="1" type="ORF">EIP91_001809</name>
</gene>
<dbReference type="EMBL" id="RWJN01000015">
    <property type="protein sequence ID" value="TCD70778.1"/>
    <property type="molecule type" value="Genomic_DNA"/>
</dbReference>
<organism evidence="1 2">
    <name type="scientific">Steccherinum ochraceum</name>
    <dbReference type="NCBI Taxonomy" id="92696"/>
    <lineage>
        <taxon>Eukaryota</taxon>
        <taxon>Fungi</taxon>
        <taxon>Dikarya</taxon>
        <taxon>Basidiomycota</taxon>
        <taxon>Agaricomycotina</taxon>
        <taxon>Agaricomycetes</taxon>
        <taxon>Polyporales</taxon>
        <taxon>Steccherinaceae</taxon>
        <taxon>Steccherinum</taxon>
    </lineage>
</organism>
<dbReference type="SUPFAM" id="SSF81301">
    <property type="entry name" value="Nucleotidyltransferase"/>
    <property type="match status" value="1"/>
</dbReference>
<proteinExistence type="predicted"/>
<dbReference type="AlphaFoldDB" id="A0A4R0S0Z0"/>